<dbReference type="PANTHER" id="PTHR30086">
    <property type="entry name" value="ARGININE EXPORTER PROTEIN ARGO"/>
    <property type="match status" value="1"/>
</dbReference>
<keyword evidence="4 7" id="KW-0812">Transmembrane</keyword>
<gene>
    <name evidence="8" type="ORF">H0A72_12450</name>
</gene>
<feature type="transmembrane region" description="Helical" evidence="7">
    <location>
        <begin position="69"/>
        <end position="88"/>
    </location>
</feature>
<dbReference type="AlphaFoldDB" id="A0A853G617"/>
<evidence type="ECO:0000256" key="4">
    <source>
        <dbReference type="ARBA" id="ARBA00022692"/>
    </source>
</evidence>
<feature type="transmembrane region" description="Helical" evidence="7">
    <location>
        <begin position="146"/>
        <end position="171"/>
    </location>
</feature>
<comment type="caution">
    <text evidence="8">The sequence shown here is derived from an EMBL/GenBank/DDBJ whole genome shotgun (WGS) entry which is preliminary data.</text>
</comment>
<dbReference type="GO" id="GO:0042970">
    <property type="term" value="F:homoserine transmembrane transporter activity"/>
    <property type="evidence" value="ECO:0007669"/>
    <property type="project" value="TreeGrafter"/>
</dbReference>
<evidence type="ECO:0000313" key="9">
    <source>
        <dbReference type="Proteomes" id="UP000559809"/>
    </source>
</evidence>
<organism evidence="8 9">
    <name type="scientific">Parapusillimonas granuli</name>
    <dbReference type="NCBI Taxonomy" id="380911"/>
    <lineage>
        <taxon>Bacteria</taxon>
        <taxon>Pseudomonadati</taxon>
        <taxon>Pseudomonadota</taxon>
        <taxon>Betaproteobacteria</taxon>
        <taxon>Burkholderiales</taxon>
        <taxon>Alcaligenaceae</taxon>
        <taxon>Parapusillimonas</taxon>
    </lineage>
</organism>
<evidence type="ECO:0000256" key="5">
    <source>
        <dbReference type="ARBA" id="ARBA00022989"/>
    </source>
</evidence>
<evidence type="ECO:0000256" key="3">
    <source>
        <dbReference type="ARBA" id="ARBA00022475"/>
    </source>
</evidence>
<keyword evidence="3" id="KW-1003">Cell membrane</keyword>
<keyword evidence="9" id="KW-1185">Reference proteome</keyword>
<keyword evidence="6 7" id="KW-0472">Membrane</keyword>
<proteinExistence type="inferred from homology"/>
<dbReference type="EMBL" id="JACCEM010000006">
    <property type="protein sequence ID" value="NYT50121.1"/>
    <property type="molecule type" value="Genomic_DNA"/>
</dbReference>
<evidence type="ECO:0000256" key="1">
    <source>
        <dbReference type="ARBA" id="ARBA00004651"/>
    </source>
</evidence>
<sequence length="203" mass="22052">MQFETWLLFFLTAVGLSFTPGPNGLLALTHGAMHGGRRTLFTITGGVLGFVVIIALCMFGIGALVKSSVLWLTLLKWVGGAYLVWLGIKLWRSPPMAAAQARSEAAVNVWALFRQGFLSAVTNPKGLLFFSALLPQFLDPQRSLMLQFAVVAATYAVIEFATECLFASAASRIRPWLQRAGRQFNRACGGMFIAIGAILPIRS</sequence>
<dbReference type="GO" id="GO:0005886">
    <property type="term" value="C:plasma membrane"/>
    <property type="evidence" value="ECO:0007669"/>
    <property type="project" value="UniProtKB-SubCell"/>
</dbReference>
<reference evidence="8 9" key="1">
    <citation type="submission" date="2020-07" db="EMBL/GenBank/DDBJ databases">
        <title>Taxonomic revisions and descriptions of new bacterial species based on genomic comparisons in the high-G+C-content subgroup of the family Alcaligenaceae.</title>
        <authorList>
            <person name="Szabo A."/>
            <person name="Felfoldi T."/>
        </authorList>
    </citation>
    <scope>NUCLEOTIDE SEQUENCE [LARGE SCALE GENOMIC DNA]</scope>
    <source>
        <strain evidence="8 9">LMG 24012</strain>
    </source>
</reference>
<dbReference type="PANTHER" id="PTHR30086:SF14">
    <property type="entry name" value="HOMOSERINE_HOMOSERINE LACTONE EFFLUX PROTEIN"/>
    <property type="match status" value="1"/>
</dbReference>
<evidence type="ECO:0000313" key="8">
    <source>
        <dbReference type="EMBL" id="NYT50121.1"/>
    </source>
</evidence>
<dbReference type="InterPro" id="IPR001123">
    <property type="entry name" value="LeuE-type"/>
</dbReference>
<dbReference type="PIRSF" id="PIRSF006324">
    <property type="entry name" value="LeuE"/>
    <property type="match status" value="1"/>
</dbReference>
<comment type="similarity">
    <text evidence="2">Belongs to the Rht family.</text>
</comment>
<feature type="transmembrane region" description="Helical" evidence="7">
    <location>
        <begin position="109"/>
        <end position="134"/>
    </location>
</feature>
<keyword evidence="5 7" id="KW-1133">Transmembrane helix</keyword>
<evidence type="ECO:0000256" key="2">
    <source>
        <dbReference type="ARBA" id="ARBA00007928"/>
    </source>
</evidence>
<comment type="subcellular location">
    <subcellularLocation>
        <location evidence="1">Cell membrane</location>
        <topology evidence="1">Multi-pass membrane protein</topology>
    </subcellularLocation>
</comment>
<evidence type="ECO:0000256" key="7">
    <source>
        <dbReference type="SAM" id="Phobius"/>
    </source>
</evidence>
<accession>A0A853G617</accession>
<dbReference type="Pfam" id="PF01810">
    <property type="entry name" value="LysE"/>
    <property type="match status" value="1"/>
</dbReference>
<name>A0A853G617_9BURK</name>
<feature type="transmembrane region" description="Helical" evidence="7">
    <location>
        <begin position="6"/>
        <end position="28"/>
    </location>
</feature>
<feature type="transmembrane region" description="Helical" evidence="7">
    <location>
        <begin position="40"/>
        <end position="63"/>
    </location>
</feature>
<feature type="transmembrane region" description="Helical" evidence="7">
    <location>
        <begin position="183"/>
        <end position="201"/>
    </location>
</feature>
<evidence type="ECO:0000256" key="6">
    <source>
        <dbReference type="ARBA" id="ARBA00023136"/>
    </source>
</evidence>
<dbReference type="RefSeq" id="WP_180156152.1">
    <property type="nucleotide sequence ID" value="NZ_JACCEM010000006.1"/>
</dbReference>
<dbReference type="Proteomes" id="UP000559809">
    <property type="component" value="Unassembled WGS sequence"/>
</dbReference>
<protein>
    <submittedName>
        <fullName evidence="8">LysE family transporter</fullName>
    </submittedName>
</protein>